<evidence type="ECO:0000256" key="1">
    <source>
        <dbReference type="SAM" id="SignalP"/>
    </source>
</evidence>
<gene>
    <name evidence="3" type="ORF">EJ03DRAFT_322721</name>
</gene>
<name>A0A6G1LMF4_9PEZI</name>
<feature type="chain" id="PRO_5026336941" description="NTF2-like domain-containing protein" evidence="1">
    <location>
        <begin position="19"/>
        <end position="174"/>
    </location>
</feature>
<reference evidence="3" key="1">
    <citation type="journal article" date="2020" name="Stud. Mycol.">
        <title>101 Dothideomycetes genomes: a test case for predicting lifestyles and emergence of pathogens.</title>
        <authorList>
            <person name="Haridas S."/>
            <person name="Albert R."/>
            <person name="Binder M."/>
            <person name="Bloem J."/>
            <person name="Labutti K."/>
            <person name="Salamov A."/>
            <person name="Andreopoulos B."/>
            <person name="Baker S."/>
            <person name="Barry K."/>
            <person name="Bills G."/>
            <person name="Bluhm B."/>
            <person name="Cannon C."/>
            <person name="Castanera R."/>
            <person name="Culley D."/>
            <person name="Daum C."/>
            <person name="Ezra D."/>
            <person name="Gonzalez J."/>
            <person name="Henrissat B."/>
            <person name="Kuo A."/>
            <person name="Liang C."/>
            <person name="Lipzen A."/>
            <person name="Lutzoni F."/>
            <person name="Magnuson J."/>
            <person name="Mondo S."/>
            <person name="Nolan M."/>
            <person name="Ohm R."/>
            <person name="Pangilinan J."/>
            <person name="Park H.-J."/>
            <person name="Ramirez L."/>
            <person name="Alfaro M."/>
            <person name="Sun H."/>
            <person name="Tritt A."/>
            <person name="Yoshinaga Y."/>
            <person name="Zwiers L.-H."/>
            <person name="Turgeon B."/>
            <person name="Goodwin S."/>
            <person name="Spatafora J."/>
            <person name="Crous P."/>
            <person name="Grigoriev I."/>
        </authorList>
    </citation>
    <scope>NUCLEOTIDE SEQUENCE</scope>
    <source>
        <strain evidence="3">CBS 116005</strain>
    </source>
</reference>
<dbReference type="AlphaFoldDB" id="A0A6G1LMF4"/>
<keyword evidence="1" id="KW-0732">Signal</keyword>
<dbReference type="Pfam" id="PF26534">
    <property type="entry name" value="NTF2_7"/>
    <property type="match status" value="1"/>
</dbReference>
<sequence>MKAPLIASTLAFTTAAFAGYNNAVHYPGILTQWQANTIVGKYSAVLQGQGYDGMTINETAASVVAPSYVEISDSILSLEGAPLGGTSATSEQEWYEHVSAHPTQGIITHDILVAGGNNILWYWTFPCVGSRQYEVKGFNLLRIDINQQIYEADIEFNSIAWGVNTHQLQQYCAA</sequence>
<keyword evidence="4" id="KW-1185">Reference proteome</keyword>
<evidence type="ECO:0000313" key="4">
    <source>
        <dbReference type="Proteomes" id="UP000799436"/>
    </source>
</evidence>
<accession>A0A6G1LMF4</accession>
<evidence type="ECO:0000259" key="2">
    <source>
        <dbReference type="Pfam" id="PF26534"/>
    </source>
</evidence>
<dbReference type="EMBL" id="ML995808">
    <property type="protein sequence ID" value="KAF2774121.1"/>
    <property type="molecule type" value="Genomic_DNA"/>
</dbReference>
<evidence type="ECO:0000313" key="3">
    <source>
        <dbReference type="EMBL" id="KAF2774121.1"/>
    </source>
</evidence>
<proteinExistence type="predicted"/>
<dbReference type="Proteomes" id="UP000799436">
    <property type="component" value="Unassembled WGS sequence"/>
</dbReference>
<protein>
    <recommendedName>
        <fullName evidence="2">NTF2-like domain-containing protein</fullName>
    </recommendedName>
</protein>
<feature type="domain" description="NTF2-like" evidence="2">
    <location>
        <begin position="29"/>
        <end position="166"/>
    </location>
</feature>
<dbReference type="InterPro" id="IPR058645">
    <property type="entry name" value="NTF2-like_dom_7"/>
</dbReference>
<organism evidence="3 4">
    <name type="scientific">Teratosphaeria nubilosa</name>
    <dbReference type="NCBI Taxonomy" id="161662"/>
    <lineage>
        <taxon>Eukaryota</taxon>
        <taxon>Fungi</taxon>
        <taxon>Dikarya</taxon>
        <taxon>Ascomycota</taxon>
        <taxon>Pezizomycotina</taxon>
        <taxon>Dothideomycetes</taxon>
        <taxon>Dothideomycetidae</taxon>
        <taxon>Mycosphaerellales</taxon>
        <taxon>Teratosphaeriaceae</taxon>
        <taxon>Teratosphaeria</taxon>
    </lineage>
</organism>
<dbReference type="OrthoDB" id="5596743at2759"/>
<feature type="signal peptide" evidence="1">
    <location>
        <begin position="1"/>
        <end position="18"/>
    </location>
</feature>